<accession>A0AAW1P332</accession>
<comment type="caution">
    <text evidence="1">The sequence shown here is derived from an EMBL/GenBank/DDBJ whole genome shotgun (WGS) entry which is preliminary data.</text>
</comment>
<name>A0AAW1P332_9CHLO</name>
<protein>
    <recommendedName>
        <fullName evidence="3">Hedgehog/Intein (Hint) domain-containing protein</fullName>
    </recommendedName>
</protein>
<evidence type="ECO:0000313" key="2">
    <source>
        <dbReference type="Proteomes" id="UP001489004"/>
    </source>
</evidence>
<organism evidence="1 2">
    <name type="scientific">[Myrmecia] bisecta</name>
    <dbReference type="NCBI Taxonomy" id="41462"/>
    <lineage>
        <taxon>Eukaryota</taxon>
        <taxon>Viridiplantae</taxon>
        <taxon>Chlorophyta</taxon>
        <taxon>core chlorophytes</taxon>
        <taxon>Trebouxiophyceae</taxon>
        <taxon>Trebouxiales</taxon>
        <taxon>Trebouxiaceae</taxon>
        <taxon>Myrmecia</taxon>
    </lineage>
</organism>
<gene>
    <name evidence="1" type="ORF">WJX72_001517</name>
</gene>
<dbReference type="AlphaFoldDB" id="A0AAW1P332"/>
<dbReference type="Proteomes" id="UP001489004">
    <property type="component" value="Unassembled WGS sequence"/>
</dbReference>
<proteinExistence type="predicted"/>
<sequence length="181" mass="19410">MCTQDQRLAVDENPWVGVGPDRSRALCFNSADSKMLPAGMVESNGAVRALHWEHCPVSAAADLVVLELHPPGKLRVESLATHHILRAPRSPGTAAMAASTLIGNMGTLLREAGVPYDLTVKAGGKHTWIASHERDVTRMHYLSLATDAVHRMGGFGPEWSSAHLLGRSGHDTLRLKAGGQL</sequence>
<reference evidence="1 2" key="1">
    <citation type="journal article" date="2024" name="Nat. Commun.">
        <title>Phylogenomics reveals the evolutionary origins of lichenization in chlorophyte algae.</title>
        <authorList>
            <person name="Puginier C."/>
            <person name="Libourel C."/>
            <person name="Otte J."/>
            <person name="Skaloud P."/>
            <person name="Haon M."/>
            <person name="Grisel S."/>
            <person name="Petersen M."/>
            <person name="Berrin J.G."/>
            <person name="Delaux P.M."/>
            <person name="Dal Grande F."/>
            <person name="Keller J."/>
        </authorList>
    </citation>
    <scope>NUCLEOTIDE SEQUENCE [LARGE SCALE GENOMIC DNA]</scope>
    <source>
        <strain evidence="1 2">SAG 2043</strain>
    </source>
</reference>
<keyword evidence="2" id="KW-1185">Reference proteome</keyword>
<evidence type="ECO:0000313" key="1">
    <source>
        <dbReference type="EMBL" id="KAK9803377.1"/>
    </source>
</evidence>
<dbReference type="EMBL" id="JALJOR010000021">
    <property type="protein sequence ID" value="KAK9803377.1"/>
    <property type="molecule type" value="Genomic_DNA"/>
</dbReference>
<evidence type="ECO:0008006" key="3">
    <source>
        <dbReference type="Google" id="ProtNLM"/>
    </source>
</evidence>